<dbReference type="Gene3D" id="1.10.357.10">
    <property type="entry name" value="Tetracycline Repressor, domain 2"/>
    <property type="match status" value="1"/>
</dbReference>
<dbReference type="Proteomes" id="UP000320461">
    <property type="component" value="Unassembled WGS sequence"/>
</dbReference>
<dbReference type="EMBL" id="BJLQ01000010">
    <property type="protein sequence ID" value="GEA84047.1"/>
    <property type="molecule type" value="Genomic_DNA"/>
</dbReference>
<dbReference type="PRINTS" id="PR00455">
    <property type="entry name" value="HTHTETR"/>
</dbReference>
<gene>
    <name evidence="6" type="ORF">CGE01nite_12980</name>
</gene>
<evidence type="ECO:0000256" key="2">
    <source>
        <dbReference type="ARBA" id="ARBA00023125"/>
    </source>
</evidence>
<organism evidence="6 7">
    <name type="scientific">Cellulomonas gelida</name>
    <dbReference type="NCBI Taxonomy" id="1712"/>
    <lineage>
        <taxon>Bacteria</taxon>
        <taxon>Bacillati</taxon>
        <taxon>Actinomycetota</taxon>
        <taxon>Actinomycetes</taxon>
        <taxon>Micrococcales</taxon>
        <taxon>Cellulomonadaceae</taxon>
        <taxon>Cellulomonas</taxon>
    </lineage>
</organism>
<keyword evidence="1" id="KW-0805">Transcription regulation</keyword>
<dbReference type="InterPro" id="IPR050109">
    <property type="entry name" value="HTH-type_TetR-like_transc_reg"/>
</dbReference>
<accession>A0A4Y3KJ50</accession>
<dbReference type="PANTHER" id="PTHR30055">
    <property type="entry name" value="HTH-TYPE TRANSCRIPTIONAL REGULATOR RUTR"/>
    <property type="match status" value="1"/>
</dbReference>
<evidence type="ECO:0000256" key="4">
    <source>
        <dbReference type="PROSITE-ProRule" id="PRU00335"/>
    </source>
</evidence>
<name>A0A4Y3KJ50_9CELL</name>
<keyword evidence="3" id="KW-0804">Transcription</keyword>
<sequence length="191" mass="20076">MPRGDAAPERLVARALELFARHGVAGTSLQMIADDLGVTKAAVYYHFRTKEAVVHAVLAPAFAGFADLLYDVERYPQPQRAALLVDGLAHQAVQHRTLYSVVLRDVAAAQLGRRSAAQAALFDRLRDTLTGPQADAGALVRAAIFLSGLVGPAVDPAVAALDDDALEAAIRSAGRRLLGLPDVAAAPVPGR</sequence>
<evidence type="ECO:0000313" key="6">
    <source>
        <dbReference type="EMBL" id="GEA84047.1"/>
    </source>
</evidence>
<keyword evidence="2 4" id="KW-0238">DNA-binding</keyword>
<evidence type="ECO:0000256" key="1">
    <source>
        <dbReference type="ARBA" id="ARBA00023015"/>
    </source>
</evidence>
<dbReference type="AlphaFoldDB" id="A0A4Y3KJ50"/>
<dbReference type="OrthoDB" id="116659at2"/>
<dbReference type="Pfam" id="PF00440">
    <property type="entry name" value="TetR_N"/>
    <property type="match status" value="1"/>
</dbReference>
<feature type="DNA-binding region" description="H-T-H motif" evidence="4">
    <location>
        <begin position="28"/>
        <end position="47"/>
    </location>
</feature>
<dbReference type="RefSeq" id="WP_141369745.1">
    <property type="nucleotide sequence ID" value="NZ_BJLQ01000010.1"/>
</dbReference>
<dbReference type="GO" id="GO:0000976">
    <property type="term" value="F:transcription cis-regulatory region binding"/>
    <property type="evidence" value="ECO:0007669"/>
    <property type="project" value="TreeGrafter"/>
</dbReference>
<dbReference type="InterPro" id="IPR001647">
    <property type="entry name" value="HTH_TetR"/>
</dbReference>
<reference evidence="6 7" key="1">
    <citation type="submission" date="2019-06" db="EMBL/GenBank/DDBJ databases">
        <title>Whole genome shotgun sequence of Cellulomonas gelida NBRC 3748.</title>
        <authorList>
            <person name="Hosoyama A."/>
            <person name="Uohara A."/>
            <person name="Ohji S."/>
            <person name="Ichikawa N."/>
        </authorList>
    </citation>
    <scope>NUCLEOTIDE SEQUENCE [LARGE SCALE GENOMIC DNA]</scope>
    <source>
        <strain evidence="6 7">NBRC 3748</strain>
    </source>
</reference>
<dbReference type="PROSITE" id="PS01081">
    <property type="entry name" value="HTH_TETR_1"/>
    <property type="match status" value="1"/>
</dbReference>
<dbReference type="InterPro" id="IPR023772">
    <property type="entry name" value="DNA-bd_HTH_TetR-type_CS"/>
</dbReference>
<evidence type="ECO:0000259" key="5">
    <source>
        <dbReference type="PROSITE" id="PS50977"/>
    </source>
</evidence>
<evidence type="ECO:0000256" key="3">
    <source>
        <dbReference type="ARBA" id="ARBA00023163"/>
    </source>
</evidence>
<dbReference type="GO" id="GO:0003700">
    <property type="term" value="F:DNA-binding transcription factor activity"/>
    <property type="evidence" value="ECO:0007669"/>
    <property type="project" value="TreeGrafter"/>
</dbReference>
<protein>
    <submittedName>
        <fullName evidence="6">TetR family transcriptional regulator</fullName>
    </submittedName>
</protein>
<keyword evidence="7" id="KW-1185">Reference proteome</keyword>
<dbReference type="PROSITE" id="PS50977">
    <property type="entry name" value="HTH_TETR_2"/>
    <property type="match status" value="1"/>
</dbReference>
<feature type="domain" description="HTH tetR-type" evidence="5">
    <location>
        <begin position="5"/>
        <end position="65"/>
    </location>
</feature>
<dbReference type="PANTHER" id="PTHR30055:SF234">
    <property type="entry name" value="HTH-TYPE TRANSCRIPTIONAL REGULATOR BETI"/>
    <property type="match status" value="1"/>
</dbReference>
<comment type="caution">
    <text evidence="6">The sequence shown here is derived from an EMBL/GenBank/DDBJ whole genome shotgun (WGS) entry which is preliminary data.</text>
</comment>
<proteinExistence type="predicted"/>
<evidence type="ECO:0000313" key="7">
    <source>
        <dbReference type="Proteomes" id="UP000320461"/>
    </source>
</evidence>
<dbReference type="SUPFAM" id="SSF46689">
    <property type="entry name" value="Homeodomain-like"/>
    <property type="match status" value="1"/>
</dbReference>
<dbReference type="InterPro" id="IPR009057">
    <property type="entry name" value="Homeodomain-like_sf"/>
</dbReference>